<keyword evidence="4" id="KW-0808">Transferase</keyword>
<dbReference type="AlphaFoldDB" id="A0A6A6JDF2"/>
<proteinExistence type="inferred from homology"/>
<dbReference type="EMBL" id="ML986503">
    <property type="protein sequence ID" value="KAF2274307.1"/>
    <property type="molecule type" value="Genomic_DNA"/>
</dbReference>
<dbReference type="InterPro" id="IPR004045">
    <property type="entry name" value="Glutathione_S-Trfase_N"/>
</dbReference>
<dbReference type="Gene3D" id="3.40.30.10">
    <property type="entry name" value="Glutaredoxin"/>
    <property type="match status" value="1"/>
</dbReference>
<feature type="domain" description="GST N-terminal" evidence="2">
    <location>
        <begin position="1"/>
        <end position="86"/>
    </location>
</feature>
<dbReference type="InterPro" id="IPR004046">
    <property type="entry name" value="GST_C"/>
</dbReference>
<organism evidence="4 5">
    <name type="scientific">Westerdykella ornata</name>
    <dbReference type="NCBI Taxonomy" id="318751"/>
    <lineage>
        <taxon>Eukaryota</taxon>
        <taxon>Fungi</taxon>
        <taxon>Dikarya</taxon>
        <taxon>Ascomycota</taxon>
        <taxon>Pezizomycotina</taxon>
        <taxon>Dothideomycetes</taxon>
        <taxon>Pleosporomycetidae</taxon>
        <taxon>Pleosporales</taxon>
        <taxon>Sporormiaceae</taxon>
        <taxon>Westerdykella</taxon>
    </lineage>
</organism>
<dbReference type="GO" id="GO:0016740">
    <property type="term" value="F:transferase activity"/>
    <property type="evidence" value="ECO:0007669"/>
    <property type="project" value="UniProtKB-KW"/>
</dbReference>
<evidence type="ECO:0000259" key="3">
    <source>
        <dbReference type="PROSITE" id="PS50405"/>
    </source>
</evidence>
<dbReference type="InterPro" id="IPR036282">
    <property type="entry name" value="Glutathione-S-Trfase_C_sf"/>
</dbReference>
<dbReference type="OrthoDB" id="422574at2759"/>
<dbReference type="GeneID" id="54551973"/>
<dbReference type="PROSITE" id="PS50404">
    <property type="entry name" value="GST_NTER"/>
    <property type="match status" value="1"/>
</dbReference>
<evidence type="ECO:0000259" key="2">
    <source>
        <dbReference type="PROSITE" id="PS50404"/>
    </source>
</evidence>
<evidence type="ECO:0000256" key="1">
    <source>
        <dbReference type="ARBA" id="ARBA00007409"/>
    </source>
</evidence>
<dbReference type="PANTHER" id="PTHR44051">
    <property type="entry name" value="GLUTATHIONE S-TRANSFERASE-RELATED"/>
    <property type="match status" value="1"/>
</dbReference>
<dbReference type="Gene3D" id="1.20.1050.10">
    <property type="match status" value="1"/>
</dbReference>
<feature type="domain" description="GST C-terminal" evidence="3">
    <location>
        <begin position="89"/>
        <end position="219"/>
    </location>
</feature>
<dbReference type="PANTHER" id="PTHR44051:SF2">
    <property type="entry name" value="HYPOTHETICAL GLUTATHIONE S-TRANSFERASE LIKE PROTEIN"/>
    <property type="match status" value="1"/>
</dbReference>
<gene>
    <name evidence="4" type="ORF">EI97DRAFT_435144</name>
</gene>
<sequence length="219" mass="25058">MRLYESSIPSGNAYKVSLLLSHLNIPFETTSLDILATPPETRRPEFLKINRNGRIPVLVLDDPNTPPLAESNAIIFYLAETYGRFLPTTALGRAQVLQWLFFEQYSHEPYIAALKYWTYWAPEQFEERGEKEVKRIKERGQAALDVMEGHLKGEEGEAPREWFVGNGMTIADIALYAYTQSAEMIGFTLGENVKAWLERVRNQEGHVRIRKDPLGKCPL</sequence>
<evidence type="ECO:0000313" key="5">
    <source>
        <dbReference type="Proteomes" id="UP000800097"/>
    </source>
</evidence>
<dbReference type="InterPro" id="IPR040079">
    <property type="entry name" value="Glutathione_S-Trfase"/>
</dbReference>
<accession>A0A6A6JDF2</accession>
<comment type="similarity">
    <text evidence="1">Belongs to the GST superfamily.</text>
</comment>
<protein>
    <submittedName>
        <fullName evidence="4">Glutathione S-transferase-like protein</fullName>
    </submittedName>
</protein>
<dbReference type="Proteomes" id="UP000800097">
    <property type="component" value="Unassembled WGS sequence"/>
</dbReference>
<keyword evidence="5" id="KW-1185">Reference proteome</keyword>
<dbReference type="PROSITE" id="PS50405">
    <property type="entry name" value="GST_CTER"/>
    <property type="match status" value="1"/>
</dbReference>
<dbReference type="SFLD" id="SFLDG01151">
    <property type="entry name" value="Main.2:_Nu-like"/>
    <property type="match status" value="1"/>
</dbReference>
<dbReference type="Pfam" id="PF00043">
    <property type="entry name" value="GST_C"/>
    <property type="match status" value="1"/>
</dbReference>
<dbReference type="InterPro" id="IPR010987">
    <property type="entry name" value="Glutathione-S-Trfase_C-like"/>
</dbReference>
<dbReference type="SUPFAM" id="SSF47616">
    <property type="entry name" value="GST C-terminal domain-like"/>
    <property type="match status" value="1"/>
</dbReference>
<dbReference type="SFLD" id="SFLDS00019">
    <property type="entry name" value="Glutathione_Transferase_(cytos"/>
    <property type="match status" value="1"/>
</dbReference>
<dbReference type="InterPro" id="IPR036249">
    <property type="entry name" value="Thioredoxin-like_sf"/>
</dbReference>
<dbReference type="SFLD" id="SFLDG00358">
    <property type="entry name" value="Main_(cytGST)"/>
    <property type="match status" value="1"/>
</dbReference>
<dbReference type="Pfam" id="PF13409">
    <property type="entry name" value="GST_N_2"/>
    <property type="match status" value="1"/>
</dbReference>
<reference evidence="4" key="1">
    <citation type="journal article" date="2020" name="Stud. Mycol.">
        <title>101 Dothideomycetes genomes: a test case for predicting lifestyles and emergence of pathogens.</title>
        <authorList>
            <person name="Haridas S."/>
            <person name="Albert R."/>
            <person name="Binder M."/>
            <person name="Bloem J."/>
            <person name="Labutti K."/>
            <person name="Salamov A."/>
            <person name="Andreopoulos B."/>
            <person name="Baker S."/>
            <person name="Barry K."/>
            <person name="Bills G."/>
            <person name="Bluhm B."/>
            <person name="Cannon C."/>
            <person name="Castanera R."/>
            <person name="Culley D."/>
            <person name="Daum C."/>
            <person name="Ezra D."/>
            <person name="Gonzalez J."/>
            <person name="Henrissat B."/>
            <person name="Kuo A."/>
            <person name="Liang C."/>
            <person name="Lipzen A."/>
            <person name="Lutzoni F."/>
            <person name="Magnuson J."/>
            <person name="Mondo S."/>
            <person name="Nolan M."/>
            <person name="Ohm R."/>
            <person name="Pangilinan J."/>
            <person name="Park H.-J."/>
            <person name="Ramirez L."/>
            <person name="Alfaro M."/>
            <person name="Sun H."/>
            <person name="Tritt A."/>
            <person name="Yoshinaga Y."/>
            <person name="Zwiers L.-H."/>
            <person name="Turgeon B."/>
            <person name="Goodwin S."/>
            <person name="Spatafora J."/>
            <person name="Crous P."/>
            <person name="Grigoriev I."/>
        </authorList>
    </citation>
    <scope>NUCLEOTIDE SEQUENCE</scope>
    <source>
        <strain evidence="4">CBS 379.55</strain>
    </source>
</reference>
<name>A0A6A6JDF2_WESOR</name>
<evidence type="ECO:0000313" key="4">
    <source>
        <dbReference type="EMBL" id="KAF2274307.1"/>
    </source>
</evidence>
<dbReference type="SUPFAM" id="SSF52833">
    <property type="entry name" value="Thioredoxin-like"/>
    <property type="match status" value="1"/>
</dbReference>
<dbReference type="RefSeq" id="XP_033651846.1">
    <property type="nucleotide sequence ID" value="XM_033798798.1"/>
</dbReference>